<proteinExistence type="predicted"/>
<accession>X1S8U4</accession>
<sequence>DFWLEPATIHQHVDVEKELGRVVAKEMGDKNTLPIAQRL</sequence>
<comment type="caution">
    <text evidence="1">The sequence shown here is derived from an EMBL/GenBank/DDBJ whole genome shotgun (WGS) entry which is preliminary data.</text>
</comment>
<feature type="non-terminal residue" evidence="1">
    <location>
        <position position="1"/>
    </location>
</feature>
<protein>
    <submittedName>
        <fullName evidence="1">Uncharacterized protein</fullName>
    </submittedName>
</protein>
<reference evidence="1" key="1">
    <citation type="journal article" date="2014" name="Front. Microbiol.">
        <title>High frequency of phylogenetically diverse reductive dehalogenase-homologous genes in deep subseafloor sedimentary metagenomes.</title>
        <authorList>
            <person name="Kawai M."/>
            <person name="Futagami T."/>
            <person name="Toyoda A."/>
            <person name="Takaki Y."/>
            <person name="Nishi S."/>
            <person name="Hori S."/>
            <person name="Arai W."/>
            <person name="Tsubouchi T."/>
            <person name="Morono Y."/>
            <person name="Uchiyama I."/>
            <person name="Ito T."/>
            <person name="Fujiyama A."/>
            <person name="Inagaki F."/>
            <person name="Takami H."/>
        </authorList>
    </citation>
    <scope>NUCLEOTIDE SEQUENCE</scope>
    <source>
        <strain evidence="1">Expedition CK06-06</strain>
    </source>
</reference>
<dbReference type="AlphaFoldDB" id="X1S8U4"/>
<evidence type="ECO:0000313" key="1">
    <source>
        <dbReference type="EMBL" id="GAI64214.1"/>
    </source>
</evidence>
<dbReference type="EMBL" id="BARW01000417">
    <property type="protein sequence ID" value="GAI64214.1"/>
    <property type="molecule type" value="Genomic_DNA"/>
</dbReference>
<gene>
    <name evidence="1" type="ORF">S12H4_01903</name>
</gene>
<name>X1S8U4_9ZZZZ</name>
<organism evidence="1">
    <name type="scientific">marine sediment metagenome</name>
    <dbReference type="NCBI Taxonomy" id="412755"/>
    <lineage>
        <taxon>unclassified sequences</taxon>
        <taxon>metagenomes</taxon>
        <taxon>ecological metagenomes</taxon>
    </lineage>
</organism>